<sequence>MKVLRTAATFYPHVTGPAYQAYKISEGLEERGHESPIVTTNVIPKEEEPGYPPEMDKGESFPFDIIRRKPLFSIDQYRMPPQALYDYFSESPDVIHCHGYQNAIKDAFYLGNLINSKPFVIHGHGSFSKENDPTLQRSLQFKLYDKLWYRTVERADAIVVSSEQERQDAISFGIDEGKLWSIPVGKEASVYTSIPRNPPEDQLRILFVGRLAPRRNVELLLEAIAELERTDLELRIVGGEGTLSNSSRGSYTNELKNIVDEKGMKDSVTFTGPKYGDELIKEYRESHIFVNPTHYENFGQANLEAAFAGLPLIATPTGVAPDLIKESETGYIFEGKADLVTYIQEFLENRSKVAYMGENISALAKRKFAWESIIDQYCTMYREII</sequence>
<organism evidence="3 4">
    <name type="scientific">Haloterrigena gelatinilytica</name>
    <dbReference type="NCBI Taxonomy" id="2741724"/>
    <lineage>
        <taxon>Archaea</taxon>
        <taxon>Methanobacteriati</taxon>
        <taxon>Methanobacteriota</taxon>
        <taxon>Stenosarchaea group</taxon>
        <taxon>Halobacteria</taxon>
        <taxon>Halobacteriales</taxon>
        <taxon>Natrialbaceae</taxon>
        <taxon>Haloterrigena</taxon>
    </lineage>
</organism>
<feature type="domain" description="Glycosyltransferase subfamily 4-like N-terminal" evidence="2">
    <location>
        <begin position="16"/>
        <end position="185"/>
    </location>
</feature>
<dbReference type="OrthoDB" id="131038at2157"/>
<evidence type="ECO:0000259" key="1">
    <source>
        <dbReference type="Pfam" id="PF00534"/>
    </source>
</evidence>
<dbReference type="InterPro" id="IPR001296">
    <property type="entry name" value="Glyco_trans_1"/>
</dbReference>
<accession>A0A8J8GNC4</accession>
<dbReference type="PANTHER" id="PTHR45947:SF3">
    <property type="entry name" value="SULFOQUINOVOSYL TRANSFERASE SQD2"/>
    <property type="match status" value="1"/>
</dbReference>
<gene>
    <name evidence="3" type="ORF">HT576_10755</name>
</gene>
<reference evidence="3" key="1">
    <citation type="submission" date="2020-06" db="EMBL/GenBank/DDBJ databases">
        <title>Haloterrigena sp. nov., an extremely halophilic archaeon isolated from a saline sediment.</title>
        <authorList>
            <person name="Liu B.-B."/>
        </authorList>
    </citation>
    <scope>NUCLEOTIDE SEQUENCE</scope>
    <source>
        <strain evidence="3">SYSU A121-1</strain>
    </source>
</reference>
<evidence type="ECO:0000313" key="3">
    <source>
        <dbReference type="EMBL" id="NUB91494.1"/>
    </source>
</evidence>
<evidence type="ECO:0000313" key="4">
    <source>
        <dbReference type="Proteomes" id="UP000728647"/>
    </source>
</evidence>
<dbReference type="PANTHER" id="PTHR45947">
    <property type="entry name" value="SULFOQUINOVOSYL TRANSFERASE SQD2"/>
    <property type="match status" value="1"/>
</dbReference>
<proteinExistence type="predicted"/>
<protein>
    <submittedName>
        <fullName evidence="3">Glycosyltransferase family 4 protein</fullName>
    </submittedName>
</protein>
<dbReference type="GO" id="GO:0016757">
    <property type="term" value="F:glycosyltransferase activity"/>
    <property type="evidence" value="ECO:0007669"/>
    <property type="project" value="InterPro"/>
</dbReference>
<dbReference type="InterPro" id="IPR028098">
    <property type="entry name" value="Glyco_trans_4-like_N"/>
</dbReference>
<dbReference type="EMBL" id="JABURA010000001">
    <property type="protein sequence ID" value="NUB91494.1"/>
    <property type="molecule type" value="Genomic_DNA"/>
</dbReference>
<dbReference type="CDD" id="cd03801">
    <property type="entry name" value="GT4_PimA-like"/>
    <property type="match status" value="1"/>
</dbReference>
<dbReference type="Pfam" id="PF13439">
    <property type="entry name" value="Glyco_transf_4"/>
    <property type="match status" value="1"/>
</dbReference>
<dbReference type="SUPFAM" id="SSF53756">
    <property type="entry name" value="UDP-Glycosyltransferase/glycogen phosphorylase"/>
    <property type="match status" value="1"/>
</dbReference>
<name>A0A8J8GNC4_9EURY</name>
<comment type="caution">
    <text evidence="3">The sequence shown here is derived from an EMBL/GenBank/DDBJ whole genome shotgun (WGS) entry which is preliminary data.</text>
</comment>
<dbReference type="Pfam" id="PF00534">
    <property type="entry name" value="Glycos_transf_1"/>
    <property type="match status" value="1"/>
</dbReference>
<dbReference type="AlphaFoldDB" id="A0A8J8GNC4"/>
<feature type="domain" description="Glycosyl transferase family 1" evidence="1">
    <location>
        <begin position="197"/>
        <end position="359"/>
    </location>
</feature>
<dbReference type="InterPro" id="IPR050194">
    <property type="entry name" value="Glycosyltransferase_grp1"/>
</dbReference>
<dbReference type="RefSeq" id="WP_174702029.1">
    <property type="nucleotide sequence ID" value="NZ_JABURA010000001.1"/>
</dbReference>
<dbReference type="Gene3D" id="3.40.50.2000">
    <property type="entry name" value="Glycogen Phosphorylase B"/>
    <property type="match status" value="2"/>
</dbReference>
<dbReference type="Proteomes" id="UP000728647">
    <property type="component" value="Unassembled WGS sequence"/>
</dbReference>
<evidence type="ECO:0000259" key="2">
    <source>
        <dbReference type="Pfam" id="PF13439"/>
    </source>
</evidence>